<dbReference type="EMBL" id="ML979132">
    <property type="protein sequence ID" value="KAF1921595.1"/>
    <property type="molecule type" value="Genomic_DNA"/>
</dbReference>
<evidence type="ECO:0000313" key="4">
    <source>
        <dbReference type="Proteomes" id="UP000800096"/>
    </source>
</evidence>
<evidence type="ECO:0000313" key="3">
    <source>
        <dbReference type="EMBL" id="KAF1921595.1"/>
    </source>
</evidence>
<organism evidence="3 4">
    <name type="scientific">Ampelomyces quisqualis</name>
    <name type="common">Powdery mildew agent</name>
    <dbReference type="NCBI Taxonomy" id="50730"/>
    <lineage>
        <taxon>Eukaryota</taxon>
        <taxon>Fungi</taxon>
        <taxon>Dikarya</taxon>
        <taxon>Ascomycota</taxon>
        <taxon>Pezizomycotina</taxon>
        <taxon>Dothideomycetes</taxon>
        <taxon>Pleosporomycetidae</taxon>
        <taxon>Pleosporales</taxon>
        <taxon>Pleosporineae</taxon>
        <taxon>Phaeosphaeriaceae</taxon>
        <taxon>Ampelomyces</taxon>
    </lineage>
</organism>
<evidence type="ECO:0000256" key="2">
    <source>
        <dbReference type="SAM" id="SignalP"/>
    </source>
</evidence>
<dbReference type="AlphaFoldDB" id="A0A6A5R0K4"/>
<name>A0A6A5R0K4_AMPQU</name>
<dbReference type="Proteomes" id="UP000800096">
    <property type="component" value="Unassembled WGS sequence"/>
</dbReference>
<sequence length="138" mass="13258">MVRAVLVVLGMVVAAIAQYTGPMFDPGNAPFFGPSGIVYPTLSDAVPTTVETPTFIQSRVSSALASGSVTSSATGSVTSSSAASRSAQSSGSQTASTSLSSSAASSASAPASTGAAVANVPRVAAAIAGGVFAGWAIL</sequence>
<accession>A0A6A5R0K4</accession>
<evidence type="ECO:0000256" key="1">
    <source>
        <dbReference type="SAM" id="MobiDB-lite"/>
    </source>
</evidence>
<feature type="signal peptide" evidence="2">
    <location>
        <begin position="1"/>
        <end position="17"/>
    </location>
</feature>
<gene>
    <name evidence="3" type="ORF">BDU57DRAFT_510497</name>
</gene>
<proteinExistence type="predicted"/>
<keyword evidence="4" id="KW-1185">Reference proteome</keyword>
<reference evidence="3" key="1">
    <citation type="journal article" date="2020" name="Stud. Mycol.">
        <title>101 Dothideomycetes genomes: a test case for predicting lifestyles and emergence of pathogens.</title>
        <authorList>
            <person name="Haridas S."/>
            <person name="Albert R."/>
            <person name="Binder M."/>
            <person name="Bloem J."/>
            <person name="Labutti K."/>
            <person name="Salamov A."/>
            <person name="Andreopoulos B."/>
            <person name="Baker S."/>
            <person name="Barry K."/>
            <person name="Bills G."/>
            <person name="Bluhm B."/>
            <person name="Cannon C."/>
            <person name="Castanera R."/>
            <person name="Culley D."/>
            <person name="Daum C."/>
            <person name="Ezra D."/>
            <person name="Gonzalez J."/>
            <person name="Henrissat B."/>
            <person name="Kuo A."/>
            <person name="Liang C."/>
            <person name="Lipzen A."/>
            <person name="Lutzoni F."/>
            <person name="Magnuson J."/>
            <person name="Mondo S."/>
            <person name="Nolan M."/>
            <person name="Ohm R."/>
            <person name="Pangilinan J."/>
            <person name="Park H.-J."/>
            <person name="Ramirez L."/>
            <person name="Alfaro M."/>
            <person name="Sun H."/>
            <person name="Tritt A."/>
            <person name="Yoshinaga Y."/>
            <person name="Zwiers L.-H."/>
            <person name="Turgeon B."/>
            <person name="Goodwin S."/>
            <person name="Spatafora J."/>
            <person name="Crous P."/>
            <person name="Grigoriev I."/>
        </authorList>
    </citation>
    <scope>NUCLEOTIDE SEQUENCE</scope>
    <source>
        <strain evidence="3">HMLAC05119</strain>
    </source>
</reference>
<feature type="region of interest" description="Disordered" evidence="1">
    <location>
        <begin position="65"/>
        <end position="107"/>
    </location>
</feature>
<protein>
    <submittedName>
        <fullName evidence="3">Uncharacterized protein</fullName>
    </submittedName>
</protein>
<dbReference type="OrthoDB" id="3797249at2759"/>
<keyword evidence="2" id="KW-0732">Signal</keyword>
<feature type="chain" id="PRO_5025444719" evidence="2">
    <location>
        <begin position="18"/>
        <end position="138"/>
    </location>
</feature>